<organism evidence="4 5">
    <name type="scientific">Rubrivivax rivuli</name>
    <dbReference type="NCBI Taxonomy" id="1862385"/>
    <lineage>
        <taxon>Bacteria</taxon>
        <taxon>Pseudomonadati</taxon>
        <taxon>Pseudomonadota</taxon>
        <taxon>Betaproteobacteria</taxon>
        <taxon>Burkholderiales</taxon>
        <taxon>Sphaerotilaceae</taxon>
        <taxon>Rubrivivax</taxon>
    </lineage>
</organism>
<dbReference type="RefSeq" id="WP_128227627.1">
    <property type="nucleotide sequence ID" value="NZ_SACR01000002.1"/>
</dbReference>
<dbReference type="EMBL" id="SACR01000002">
    <property type="protein sequence ID" value="RVU47159.1"/>
    <property type="molecule type" value="Genomic_DNA"/>
</dbReference>
<accession>A0A437RK71</accession>
<proteinExistence type="predicted"/>
<dbReference type="SUPFAM" id="SSF56059">
    <property type="entry name" value="Glutathione synthetase ATP-binding domain-like"/>
    <property type="match status" value="1"/>
</dbReference>
<dbReference type="Gene3D" id="3.40.50.11290">
    <property type="match status" value="1"/>
</dbReference>
<dbReference type="PANTHER" id="PTHR34595:SF2">
    <property type="entry name" value="BLR2978 PROTEIN"/>
    <property type="match status" value="1"/>
</dbReference>
<evidence type="ECO:0000256" key="1">
    <source>
        <dbReference type="SAM" id="MobiDB-lite"/>
    </source>
</evidence>
<dbReference type="Pfam" id="PF14403">
    <property type="entry name" value="CP_ATPgrasp_2"/>
    <property type="match status" value="1"/>
</dbReference>
<feature type="domain" description="DUF403" evidence="2">
    <location>
        <begin position="564"/>
        <end position="880"/>
    </location>
</feature>
<dbReference type="InterPro" id="IPR051680">
    <property type="entry name" value="ATP-dep_Glu-Cys_Ligase-2"/>
</dbReference>
<evidence type="ECO:0000313" key="4">
    <source>
        <dbReference type="EMBL" id="RVU47159.1"/>
    </source>
</evidence>
<feature type="domain" description="Circularly permuted ATP-grasp type 2" evidence="3">
    <location>
        <begin position="127"/>
        <end position="515"/>
    </location>
</feature>
<evidence type="ECO:0000259" key="2">
    <source>
        <dbReference type="Pfam" id="PF04168"/>
    </source>
</evidence>
<reference evidence="4 5" key="1">
    <citation type="submission" date="2019-01" db="EMBL/GenBank/DDBJ databases">
        <authorList>
            <person name="Chen W.-M."/>
        </authorList>
    </citation>
    <scope>NUCLEOTIDE SEQUENCE [LARGE SCALE GENOMIC DNA]</scope>
    <source>
        <strain evidence="4 5">KYPY4</strain>
    </source>
</reference>
<dbReference type="Pfam" id="PF04168">
    <property type="entry name" value="Alpha-E"/>
    <property type="match status" value="1"/>
</dbReference>
<name>A0A437RK71_9BURK</name>
<comment type="caution">
    <text evidence="4">The sequence shown here is derived from an EMBL/GenBank/DDBJ whole genome shotgun (WGS) entry which is preliminary data.</text>
</comment>
<protein>
    <submittedName>
        <fullName evidence="4">Uncharacterized protein</fullName>
    </submittedName>
</protein>
<dbReference type="InterPro" id="IPR007296">
    <property type="entry name" value="DUF403"/>
</dbReference>
<dbReference type="Proteomes" id="UP000285575">
    <property type="component" value="Unassembled WGS sequence"/>
</dbReference>
<evidence type="ECO:0000259" key="3">
    <source>
        <dbReference type="Pfam" id="PF14403"/>
    </source>
</evidence>
<dbReference type="AlphaFoldDB" id="A0A437RK71"/>
<keyword evidence="5" id="KW-1185">Reference proteome</keyword>
<evidence type="ECO:0000313" key="5">
    <source>
        <dbReference type="Proteomes" id="UP000285575"/>
    </source>
</evidence>
<dbReference type="InterPro" id="IPR025841">
    <property type="entry name" value="CP_ATPgrasp_2"/>
</dbReference>
<sequence>MPSSQSQSQSQSPQPGLAQTASQGSLPFEAAPGAGAAGVHTLGSRTLPADSGVWDELRQPDGTLRPAWDAFARALPGTSEGDLADDLDRRVGQVAQRIRQDGVTHNVFSDDPAVAAASRPWSLELLPLLIEPADWAHIEAGVAQRADLLQRMLADLYGTGPGSQRLLHEGLLPPALLLRHPGWLRPMVGVKPPPGPGGVEGEEGLRLFIVAFDLARGPDGRWWQVAQRTQGPSGLGYVLHNRMVVARQFPEAFRELRVQRIASSYRRLLDTLETAAAEVARRLGDGHTPRVVLLTPGPYSETYFEHAYLARYLGLPLVEGGDLTVRGDRLFLKTVEGLEPVHGLMRRLDDDWCDPLELRPDSTLGVPGLLQAARAGTVVMANALGSAFLESPAVQGFLPAIARRLTGQELLLPSLPTWWCGEAAAWNDVREQLDDKLVRSTFPRGGRTSQLRDAQAAAVDEDPDAWTVQGRLRFSRAPIWGAGVVAPRPAMVRVYAVADAQGRWHVLPGGMTRVARREEASVSMQRGGTSLDTWVLTEGPIDAFSMLPQRLEVDDIAQRRRPVSSRTGENLFWLGRYTERTEQLVRLARATLMFLDADNEAAPAVRQVLSALAVQTGLAPPGVPTLTQSAHLFERAVLAGLGDPYGKDGTTSIAYNLAALERASMALRERLSSEHWGVIRAMREGFARELETASGQLPGLAQVLPALDRLALQLAAVTGAQTDRMTRDHGWRLLTVGRLIERLIGVATRLRAFLDAQALGTAEGAELLLELFDSLITFRARYQRHEDLLALTDLLVLDSTNPRAFAGVLRRLRTELGKLPGEPEVLAELLSQLPAEGAGLTLDELREADEADTARRLRQLAQTLGGAASRLAERVSERYFTLAQGVDQRV</sequence>
<dbReference type="PANTHER" id="PTHR34595">
    <property type="entry name" value="BLR5612 PROTEIN"/>
    <property type="match status" value="1"/>
</dbReference>
<feature type="region of interest" description="Disordered" evidence="1">
    <location>
        <begin position="1"/>
        <end position="60"/>
    </location>
</feature>
<feature type="compositionally biased region" description="Low complexity" evidence="1">
    <location>
        <begin position="1"/>
        <end position="15"/>
    </location>
</feature>
<dbReference type="OrthoDB" id="9804079at2"/>
<gene>
    <name evidence="4" type="ORF">EOE66_05200</name>
</gene>